<feature type="transmembrane region" description="Helical" evidence="7">
    <location>
        <begin position="355"/>
        <end position="382"/>
    </location>
</feature>
<comment type="caution">
    <text evidence="9">The sequence shown here is derived from an EMBL/GenBank/DDBJ whole genome shotgun (WGS) entry which is preliminary data.</text>
</comment>
<evidence type="ECO:0000256" key="3">
    <source>
        <dbReference type="ARBA" id="ARBA00022475"/>
    </source>
</evidence>
<dbReference type="Pfam" id="PF07690">
    <property type="entry name" value="MFS_1"/>
    <property type="match status" value="1"/>
</dbReference>
<feature type="transmembrane region" description="Helical" evidence="7">
    <location>
        <begin position="109"/>
        <end position="131"/>
    </location>
</feature>
<dbReference type="EMBL" id="AZGE01000001">
    <property type="protein sequence ID" value="KRM16908.1"/>
    <property type="molecule type" value="Genomic_DNA"/>
</dbReference>
<dbReference type="InterPro" id="IPR011701">
    <property type="entry name" value="MFS"/>
</dbReference>
<keyword evidence="6 7" id="KW-0472">Membrane</keyword>
<feature type="transmembrane region" description="Helical" evidence="7">
    <location>
        <begin position="173"/>
        <end position="192"/>
    </location>
</feature>
<dbReference type="RefSeq" id="WP_056983693.1">
    <property type="nucleotide sequence ID" value="NZ_AZGE01000001.1"/>
</dbReference>
<dbReference type="Gene3D" id="1.20.1720.10">
    <property type="entry name" value="Multidrug resistance protein D"/>
    <property type="match status" value="1"/>
</dbReference>
<keyword evidence="4 7" id="KW-0812">Transmembrane</keyword>
<evidence type="ECO:0000256" key="7">
    <source>
        <dbReference type="SAM" id="Phobius"/>
    </source>
</evidence>
<feature type="domain" description="Major facilitator superfamily (MFS) profile" evidence="8">
    <location>
        <begin position="18"/>
        <end position="453"/>
    </location>
</feature>
<feature type="transmembrane region" description="Helical" evidence="7">
    <location>
        <begin position="204"/>
        <end position="221"/>
    </location>
</feature>
<sequence>MENQTDDLVNDSGKFGIILPIVLISYFLILLNNSLVFTSTVQISRDMHMNIIMIAWVSNAYALTFGGFLSFGARLGDILNRRAVLLTGLWIFTIASFLVGIAPNQTILIAMRAVQGIGGALLAPATLALLMDYYSGPMLTRAIAYYGATAGIGTSLGLIVGGIISSYSSWRNGFYLDMVMGLILIIMSWRYVHPTVDYQNKLTIDWWGTITSIIGFSALVYSINGSLYRSAAIIVTIVALISFVLIEAHTKNPLMPLVIFKDNQRASALVSRFFMLGASMSYFFLMPQALQRVFGITPLLAAIAFLPLTVIQFGVSLLVARLTFRFSNAAVLISGAIIDTLGLSLGAIIGIQQGYWLGVALPMVFIGIGQGLIMSPLTVAGVADTSGDIAGAASGVVNTVHQIGGAVGLSIVSEMVAGIASPATMIDHAQMWMVVLAVIMLIAGLNILRGSHK</sequence>
<dbReference type="PATRIC" id="fig|1423779.3.peg.66"/>
<evidence type="ECO:0000256" key="5">
    <source>
        <dbReference type="ARBA" id="ARBA00022989"/>
    </source>
</evidence>
<feature type="transmembrane region" description="Helical" evidence="7">
    <location>
        <begin position="12"/>
        <end position="31"/>
    </location>
</feature>
<protein>
    <submittedName>
        <fullName evidence="9">Major facilitator superfamily permease</fullName>
    </submittedName>
</protein>
<dbReference type="InterPro" id="IPR036259">
    <property type="entry name" value="MFS_trans_sf"/>
</dbReference>
<feature type="transmembrane region" description="Helical" evidence="7">
    <location>
        <begin position="296"/>
        <end position="319"/>
    </location>
</feature>
<feature type="transmembrane region" description="Helical" evidence="7">
    <location>
        <begin position="326"/>
        <end position="349"/>
    </location>
</feature>
<evidence type="ECO:0000256" key="2">
    <source>
        <dbReference type="ARBA" id="ARBA00022448"/>
    </source>
</evidence>
<feature type="transmembrane region" description="Helical" evidence="7">
    <location>
        <begin position="429"/>
        <end position="448"/>
    </location>
</feature>
<dbReference type="GO" id="GO:0022857">
    <property type="term" value="F:transmembrane transporter activity"/>
    <property type="evidence" value="ECO:0007669"/>
    <property type="project" value="InterPro"/>
</dbReference>
<evidence type="ECO:0000313" key="9">
    <source>
        <dbReference type="EMBL" id="KRM16908.1"/>
    </source>
</evidence>
<dbReference type="AlphaFoldDB" id="A0A0R1WRA7"/>
<gene>
    <name evidence="9" type="ORF">FC49_GL000065</name>
</gene>
<keyword evidence="5 7" id="KW-1133">Transmembrane helix</keyword>
<evidence type="ECO:0000256" key="1">
    <source>
        <dbReference type="ARBA" id="ARBA00004651"/>
    </source>
</evidence>
<evidence type="ECO:0000256" key="4">
    <source>
        <dbReference type="ARBA" id="ARBA00022692"/>
    </source>
</evidence>
<dbReference type="GO" id="GO:0005886">
    <property type="term" value="C:plasma membrane"/>
    <property type="evidence" value="ECO:0007669"/>
    <property type="project" value="UniProtKB-SubCell"/>
</dbReference>
<feature type="transmembrane region" description="Helical" evidence="7">
    <location>
        <begin position="83"/>
        <end position="103"/>
    </location>
</feature>
<evidence type="ECO:0000256" key="6">
    <source>
        <dbReference type="ARBA" id="ARBA00023136"/>
    </source>
</evidence>
<dbReference type="Gene3D" id="1.20.1250.20">
    <property type="entry name" value="MFS general substrate transporter like domains"/>
    <property type="match status" value="1"/>
</dbReference>
<evidence type="ECO:0000313" key="10">
    <source>
        <dbReference type="Proteomes" id="UP000050973"/>
    </source>
</evidence>
<keyword evidence="3" id="KW-1003">Cell membrane</keyword>
<feature type="transmembrane region" description="Helical" evidence="7">
    <location>
        <begin position="269"/>
        <end position="290"/>
    </location>
</feature>
<accession>A0A0R1WRA7</accession>
<dbReference type="PANTHER" id="PTHR42718">
    <property type="entry name" value="MAJOR FACILITATOR SUPERFAMILY MULTIDRUG TRANSPORTER MFSC"/>
    <property type="match status" value="1"/>
</dbReference>
<dbReference type="Proteomes" id="UP000050973">
    <property type="component" value="Unassembled WGS sequence"/>
</dbReference>
<comment type="subcellular location">
    <subcellularLocation>
        <location evidence="1">Cell membrane</location>
        <topology evidence="1">Multi-pass membrane protein</topology>
    </subcellularLocation>
</comment>
<proteinExistence type="predicted"/>
<organism evidence="9 10">
    <name type="scientific">Limosilactobacillus oris DSM 4864</name>
    <dbReference type="NCBI Taxonomy" id="1423779"/>
    <lineage>
        <taxon>Bacteria</taxon>
        <taxon>Bacillati</taxon>
        <taxon>Bacillota</taxon>
        <taxon>Bacilli</taxon>
        <taxon>Lactobacillales</taxon>
        <taxon>Lactobacillaceae</taxon>
        <taxon>Limosilactobacillus</taxon>
    </lineage>
</organism>
<keyword evidence="2" id="KW-0813">Transport</keyword>
<dbReference type="InterPro" id="IPR020846">
    <property type="entry name" value="MFS_dom"/>
</dbReference>
<dbReference type="PANTHER" id="PTHR42718:SF46">
    <property type="entry name" value="BLR6921 PROTEIN"/>
    <property type="match status" value="1"/>
</dbReference>
<dbReference type="SUPFAM" id="SSF103473">
    <property type="entry name" value="MFS general substrate transporter"/>
    <property type="match status" value="1"/>
</dbReference>
<feature type="transmembrane region" description="Helical" evidence="7">
    <location>
        <begin position="143"/>
        <end position="167"/>
    </location>
</feature>
<feature type="transmembrane region" description="Helical" evidence="7">
    <location>
        <begin position="51"/>
        <end position="71"/>
    </location>
</feature>
<name>A0A0R1WRA7_9LACO</name>
<reference evidence="9 10" key="1">
    <citation type="journal article" date="2015" name="Genome Announc.">
        <title>Expanding the biotechnology potential of lactobacilli through comparative genomics of 213 strains and associated genera.</title>
        <authorList>
            <person name="Sun Z."/>
            <person name="Harris H.M."/>
            <person name="McCann A."/>
            <person name="Guo C."/>
            <person name="Argimon S."/>
            <person name="Zhang W."/>
            <person name="Yang X."/>
            <person name="Jeffery I.B."/>
            <person name="Cooney J.C."/>
            <person name="Kagawa T.F."/>
            <person name="Liu W."/>
            <person name="Song Y."/>
            <person name="Salvetti E."/>
            <person name="Wrobel A."/>
            <person name="Rasinkangas P."/>
            <person name="Parkhill J."/>
            <person name="Rea M.C."/>
            <person name="O'Sullivan O."/>
            <person name="Ritari J."/>
            <person name="Douillard F.P."/>
            <person name="Paul Ross R."/>
            <person name="Yang R."/>
            <person name="Briner A.E."/>
            <person name="Felis G.E."/>
            <person name="de Vos W.M."/>
            <person name="Barrangou R."/>
            <person name="Klaenhammer T.R."/>
            <person name="Caufield P.W."/>
            <person name="Cui Y."/>
            <person name="Zhang H."/>
            <person name="O'Toole P.W."/>
        </authorList>
    </citation>
    <scope>NUCLEOTIDE SEQUENCE [LARGE SCALE GENOMIC DNA]</scope>
    <source>
        <strain evidence="9 10">DSM 4864</strain>
    </source>
</reference>
<evidence type="ECO:0000259" key="8">
    <source>
        <dbReference type="PROSITE" id="PS50850"/>
    </source>
</evidence>
<dbReference type="PROSITE" id="PS50850">
    <property type="entry name" value="MFS"/>
    <property type="match status" value="1"/>
</dbReference>
<dbReference type="CDD" id="cd17321">
    <property type="entry name" value="MFS_MMR_MDR_like"/>
    <property type="match status" value="1"/>
</dbReference>
<feature type="transmembrane region" description="Helical" evidence="7">
    <location>
        <begin position="227"/>
        <end position="248"/>
    </location>
</feature>